<keyword evidence="1 6" id="KW-0597">Phosphoprotein</keyword>
<dbReference type="Gene3D" id="3.40.50.2300">
    <property type="match status" value="1"/>
</dbReference>
<accession>A0ABS2WNF8</accession>
<dbReference type="PANTHER" id="PTHR48111:SF1">
    <property type="entry name" value="TWO-COMPONENT RESPONSE REGULATOR ORR33"/>
    <property type="match status" value="1"/>
</dbReference>
<dbReference type="Pfam" id="PF00486">
    <property type="entry name" value="Trans_reg_C"/>
    <property type="match status" value="1"/>
</dbReference>
<dbReference type="InterPro" id="IPR001867">
    <property type="entry name" value="OmpR/PhoB-type_DNA-bd"/>
</dbReference>
<keyword evidence="5" id="KW-0804">Transcription</keyword>
<dbReference type="SMART" id="SM00862">
    <property type="entry name" value="Trans_reg_C"/>
    <property type="match status" value="1"/>
</dbReference>
<dbReference type="Pfam" id="PF00072">
    <property type="entry name" value="Response_reg"/>
    <property type="match status" value="1"/>
</dbReference>
<evidence type="ECO:0000313" key="10">
    <source>
        <dbReference type="EMBL" id="MBN2963206.1"/>
    </source>
</evidence>
<organism evidence="10 11">
    <name type="scientific">Sulfurospirillum tamanense</name>
    <dbReference type="NCBI Taxonomy" id="2813362"/>
    <lineage>
        <taxon>Bacteria</taxon>
        <taxon>Pseudomonadati</taxon>
        <taxon>Campylobacterota</taxon>
        <taxon>Epsilonproteobacteria</taxon>
        <taxon>Campylobacterales</taxon>
        <taxon>Sulfurospirillaceae</taxon>
        <taxon>Sulfurospirillum</taxon>
    </lineage>
</organism>
<dbReference type="InterPro" id="IPR001789">
    <property type="entry name" value="Sig_transdc_resp-reg_receiver"/>
</dbReference>
<feature type="domain" description="OmpR/PhoB-type" evidence="9">
    <location>
        <begin position="131"/>
        <end position="226"/>
    </location>
</feature>
<comment type="caution">
    <text evidence="10">The sequence shown here is derived from an EMBL/GenBank/DDBJ whole genome shotgun (WGS) entry which is preliminary data.</text>
</comment>
<evidence type="ECO:0000256" key="5">
    <source>
        <dbReference type="ARBA" id="ARBA00023163"/>
    </source>
</evidence>
<feature type="modified residue" description="4-aspartylphosphate" evidence="6">
    <location>
        <position position="61"/>
    </location>
</feature>
<dbReference type="InterPro" id="IPR011006">
    <property type="entry name" value="CheY-like_superfamily"/>
</dbReference>
<dbReference type="RefSeq" id="WP_205457645.1">
    <property type="nucleotide sequence ID" value="NZ_JAFHKK010000001.1"/>
</dbReference>
<name>A0ABS2WNF8_9BACT</name>
<keyword evidence="2" id="KW-0902">Two-component regulatory system</keyword>
<feature type="DNA-binding region" description="OmpR/PhoB-type" evidence="7">
    <location>
        <begin position="131"/>
        <end position="226"/>
    </location>
</feature>
<dbReference type="PANTHER" id="PTHR48111">
    <property type="entry name" value="REGULATOR OF RPOS"/>
    <property type="match status" value="1"/>
</dbReference>
<evidence type="ECO:0000259" key="8">
    <source>
        <dbReference type="PROSITE" id="PS50110"/>
    </source>
</evidence>
<evidence type="ECO:0000256" key="7">
    <source>
        <dbReference type="PROSITE-ProRule" id="PRU01091"/>
    </source>
</evidence>
<protein>
    <submittedName>
        <fullName evidence="10">Response regulator transcription factor</fullName>
    </submittedName>
</protein>
<dbReference type="Proteomes" id="UP000703590">
    <property type="component" value="Unassembled WGS sequence"/>
</dbReference>
<reference evidence="10 11" key="2">
    <citation type="submission" date="2021-02" db="EMBL/GenBank/DDBJ databases">
        <title>Sulfurospirillum tamanensis sp. nov.</title>
        <authorList>
            <person name="Frolova A."/>
            <person name="Merkel A."/>
            <person name="Slobodkin A."/>
        </authorList>
    </citation>
    <scope>NUCLEOTIDE SEQUENCE [LARGE SCALE GENOMIC DNA]</scope>
    <source>
        <strain evidence="10 11">T05b</strain>
    </source>
</reference>
<dbReference type="PROSITE" id="PS50110">
    <property type="entry name" value="RESPONSE_REGULATORY"/>
    <property type="match status" value="1"/>
</dbReference>
<proteinExistence type="predicted"/>
<evidence type="ECO:0000256" key="1">
    <source>
        <dbReference type="ARBA" id="ARBA00022553"/>
    </source>
</evidence>
<dbReference type="PROSITE" id="PS51755">
    <property type="entry name" value="OMPR_PHOB"/>
    <property type="match status" value="1"/>
</dbReference>
<feature type="domain" description="Response regulatory" evidence="8">
    <location>
        <begin position="12"/>
        <end position="126"/>
    </location>
</feature>
<dbReference type="SUPFAM" id="SSF46894">
    <property type="entry name" value="C-terminal effector domain of the bipartite response regulators"/>
    <property type="match status" value="1"/>
</dbReference>
<evidence type="ECO:0000256" key="2">
    <source>
        <dbReference type="ARBA" id="ARBA00023012"/>
    </source>
</evidence>
<dbReference type="InterPro" id="IPR016032">
    <property type="entry name" value="Sig_transdc_resp-reg_C-effctor"/>
</dbReference>
<dbReference type="EMBL" id="JAFHKK010000001">
    <property type="protein sequence ID" value="MBN2963206.1"/>
    <property type="molecule type" value="Genomic_DNA"/>
</dbReference>
<evidence type="ECO:0000256" key="6">
    <source>
        <dbReference type="PROSITE-ProRule" id="PRU00169"/>
    </source>
</evidence>
<keyword evidence="11" id="KW-1185">Reference proteome</keyword>
<evidence type="ECO:0000313" key="11">
    <source>
        <dbReference type="Proteomes" id="UP000703590"/>
    </source>
</evidence>
<evidence type="ECO:0000259" key="9">
    <source>
        <dbReference type="PROSITE" id="PS51755"/>
    </source>
</evidence>
<sequence>MNNILSILENRTVLYAEDEPGIRANVVQILELFFDKVFVAKDGKEAWLLYEEENPDVLIVDICMPLMDGLEVVAAVRKSNQLIPIIVLSAHRDEANLWRAVEQKISKYLTKPFRKEALLEALRVCALELLGGVLHVELSLDLVYSPCEKSLTCKEEKIPLSNQESRLLEYFIARRGQTLSFEEIQDHLWGYEAPSKEAIKALIKSLRKKAGKEHIKNHYGIGYILD</sequence>
<gene>
    <name evidence="10" type="ORF">JWV37_00295</name>
</gene>
<evidence type="ECO:0000256" key="3">
    <source>
        <dbReference type="ARBA" id="ARBA00023015"/>
    </source>
</evidence>
<reference evidence="11" key="1">
    <citation type="submission" date="2021-02" db="EMBL/GenBank/DDBJ databases">
        <title>Sulfurospirillum tamanensis sp. nov.</title>
        <authorList>
            <person name="Merkel A.Y."/>
        </authorList>
    </citation>
    <scope>NUCLEOTIDE SEQUENCE [LARGE SCALE GENOMIC DNA]</scope>
    <source>
        <strain evidence="11">T05b</strain>
    </source>
</reference>
<dbReference type="InterPro" id="IPR039420">
    <property type="entry name" value="WalR-like"/>
</dbReference>
<dbReference type="InterPro" id="IPR036388">
    <property type="entry name" value="WH-like_DNA-bd_sf"/>
</dbReference>
<dbReference type="Gene3D" id="1.10.10.10">
    <property type="entry name" value="Winged helix-like DNA-binding domain superfamily/Winged helix DNA-binding domain"/>
    <property type="match status" value="1"/>
</dbReference>
<dbReference type="SMART" id="SM00448">
    <property type="entry name" value="REC"/>
    <property type="match status" value="1"/>
</dbReference>
<evidence type="ECO:0000256" key="4">
    <source>
        <dbReference type="ARBA" id="ARBA00023125"/>
    </source>
</evidence>
<dbReference type="SUPFAM" id="SSF52172">
    <property type="entry name" value="CheY-like"/>
    <property type="match status" value="1"/>
</dbReference>
<keyword evidence="3" id="KW-0805">Transcription regulation</keyword>
<keyword evidence="4 7" id="KW-0238">DNA-binding</keyword>
<reference evidence="10 11" key="3">
    <citation type="submission" date="2021-02" db="EMBL/GenBank/DDBJ databases">
        <authorList>
            <person name="Merkel A.Y."/>
        </authorList>
    </citation>
    <scope>NUCLEOTIDE SEQUENCE [LARGE SCALE GENOMIC DNA]</scope>
    <source>
        <strain evidence="10 11">T05b</strain>
    </source>
</reference>
<dbReference type="CDD" id="cd00383">
    <property type="entry name" value="trans_reg_C"/>
    <property type="match status" value="1"/>
</dbReference>